<evidence type="ECO:0000256" key="1">
    <source>
        <dbReference type="SAM" id="MobiDB-lite"/>
    </source>
</evidence>
<dbReference type="KEGG" id="uli:ETAA1_43850"/>
<evidence type="ECO:0000313" key="3">
    <source>
        <dbReference type="Proteomes" id="UP000319576"/>
    </source>
</evidence>
<name>A0A517XY28_9BACT</name>
<feature type="compositionally biased region" description="Basic and acidic residues" evidence="1">
    <location>
        <begin position="32"/>
        <end position="61"/>
    </location>
</feature>
<dbReference type="EMBL" id="CP036273">
    <property type="protein sequence ID" value="QDU22405.1"/>
    <property type="molecule type" value="Genomic_DNA"/>
</dbReference>
<feature type="region of interest" description="Disordered" evidence="1">
    <location>
        <begin position="32"/>
        <end position="76"/>
    </location>
</feature>
<keyword evidence="3" id="KW-1185">Reference proteome</keyword>
<dbReference type="Proteomes" id="UP000319576">
    <property type="component" value="Chromosome"/>
</dbReference>
<evidence type="ECO:0000313" key="2">
    <source>
        <dbReference type="EMBL" id="QDU22405.1"/>
    </source>
</evidence>
<protein>
    <recommendedName>
        <fullName evidence="4">Lipoprotein</fullName>
    </recommendedName>
</protein>
<dbReference type="AlphaFoldDB" id="A0A517XY28"/>
<evidence type="ECO:0008006" key="4">
    <source>
        <dbReference type="Google" id="ProtNLM"/>
    </source>
</evidence>
<dbReference type="PROSITE" id="PS51257">
    <property type="entry name" value="PROKAR_LIPOPROTEIN"/>
    <property type="match status" value="1"/>
</dbReference>
<proteinExistence type="predicted"/>
<reference evidence="2 3" key="1">
    <citation type="submission" date="2019-02" db="EMBL/GenBank/DDBJ databases">
        <title>Deep-cultivation of Planctomycetes and their phenomic and genomic characterization uncovers novel biology.</title>
        <authorList>
            <person name="Wiegand S."/>
            <person name="Jogler M."/>
            <person name="Boedeker C."/>
            <person name="Pinto D."/>
            <person name="Vollmers J."/>
            <person name="Rivas-Marin E."/>
            <person name="Kohn T."/>
            <person name="Peeters S.H."/>
            <person name="Heuer A."/>
            <person name="Rast P."/>
            <person name="Oberbeckmann S."/>
            <person name="Bunk B."/>
            <person name="Jeske O."/>
            <person name="Meyerdierks A."/>
            <person name="Storesund J.E."/>
            <person name="Kallscheuer N."/>
            <person name="Luecker S."/>
            <person name="Lage O.M."/>
            <person name="Pohl T."/>
            <person name="Merkel B.J."/>
            <person name="Hornburger P."/>
            <person name="Mueller R.-W."/>
            <person name="Bruemmer F."/>
            <person name="Labrenz M."/>
            <person name="Spormann A.M."/>
            <person name="Op den Camp H."/>
            <person name="Overmann J."/>
            <person name="Amann R."/>
            <person name="Jetten M.S.M."/>
            <person name="Mascher T."/>
            <person name="Medema M.H."/>
            <person name="Devos D.P."/>
            <person name="Kaster A.-K."/>
            <person name="Ovreas L."/>
            <person name="Rohde M."/>
            <person name="Galperin M.Y."/>
            <person name="Jogler C."/>
        </authorList>
    </citation>
    <scope>NUCLEOTIDE SEQUENCE [LARGE SCALE GENOMIC DNA]</scope>
    <source>
        <strain evidence="2 3">ETA_A1</strain>
    </source>
</reference>
<organism evidence="2 3">
    <name type="scientific">Urbifossiella limnaea</name>
    <dbReference type="NCBI Taxonomy" id="2528023"/>
    <lineage>
        <taxon>Bacteria</taxon>
        <taxon>Pseudomonadati</taxon>
        <taxon>Planctomycetota</taxon>
        <taxon>Planctomycetia</taxon>
        <taxon>Gemmatales</taxon>
        <taxon>Gemmataceae</taxon>
        <taxon>Urbifossiella</taxon>
    </lineage>
</organism>
<sequence length="76" mass="8507">MTRLVLLGLILAVVGCTRYEGPLEVYQKNRAGDRADRPGYTIEEQKARARERLTTFEDNPERYPSAGVDRPGGVGR</sequence>
<accession>A0A517XY28</accession>
<dbReference type="RefSeq" id="WP_145242110.1">
    <property type="nucleotide sequence ID" value="NZ_CP036273.1"/>
</dbReference>
<gene>
    <name evidence="2" type="ORF">ETAA1_43850</name>
</gene>